<proteinExistence type="predicted"/>
<feature type="region of interest" description="Disordered" evidence="1">
    <location>
        <begin position="1"/>
        <end position="20"/>
    </location>
</feature>
<protein>
    <submittedName>
        <fullName evidence="2">Uncharacterized protein</fullName>
    </submittedName>
</protein>
<dbReference type="AlphaFoldDB" id="R0LSU0"/>
<gene>
    <name evidence="2" type="ORF">Anapl_02302</name>
</gene>
<name>R0LSU0_ANAPL</name>
<organism evidence="2 3">
    <name type="scientific">Anas platyrhynchos</name>
    <name type="common">Mallard</name>
    <name type="synonym">Anas boschas</name>
    <dbReference type="NCBI Taxonomy" id="8839"/>
    <lineage>
        <taxon>Eukaryota</taxon>
        <taxon>Metazoa</taxon>
        <taxon>Chordata</taxon>
        <taxon>Craniata</taxon>
        <taxon>Vertebrata</taxon>
        <taxon>Euteleostomi</taxon>
        <taxon>Archelosauria</taxon>
        <taxon>Archosauria</taxon>
        <taxon>Dinosauria</taxon>
        <taxon>Saurischia</taxon>
        <taxon>Theropoda</taxon>
        <taxon>Coelurosauria</taxon>
        <taxon>Aves</taxon>
        <taxon>Neognathae</taxon>
        <taxon>Galloanserae</taxon>
        <taxon>Anseriformes</taxon>
        <taxon>Anatidae</taxon>
        <taxon>Anatinae</taxon>
        <taxon>Anas</taxon>
    </lineage>
</organism>
<evidence type="ECO:0000313" key="3">
    <source>
        <dbReference type="Proteomes" id="UP000296049"/>
    </source>
</evidence>
<reference evidence="3" key="1">
    <citation type="journal article" date="2013" name="Nat. Genet.">
        <title>The duck genome and transcriptome provide insight into an avian influenza virus reservoir species.</title>
        <authorList>
            <person name="Huang Y."/>
            <person name="Li Y."/>
            <person name="Burt D.W."/>
            <person name="Chen H."/>
            <person name="Zhang Y."/>
            <person name="Qian W."/>
            <person name="Kim H."/>
            <person name="Gan S."/>
            <person name="Zhao Y."/>
            <person name="Li J."/>
            <person name="Yi K."/>
            <person name="Feng H."/>
            <person name="Zhu P."/>
            <person name="Li B."/>
            <person name="Liu Q."/>
            <person name="Fairley S."/>
            <person name="Magor K.E."/>
            <person name="Du Z."/>
            <person name="Hu X."/>
            <person name="Goodman L."/>
            <person name="Tafer H."/>
            <person name="Vignal A."/>
            <person name="Lee T."/>
            <person name="Kim K.W."/>
            <person name="Sheng Z."/>
            <person name="An Y."/>
            <person name="Searle S."/>
            <person name="Herrero J."/>
            <person name="Groenen M.A."/>
            <person name="Crooijmans R.P."/>
            <person name="Faraut T."/>
            <person name="Cai Q."/>
            <person name="Webster R.G."/>
            <person name="Aldridge J.R."/>
            <person name="Warren W.C."/>
            <person name="Bartschat S."/>
            <person name="Kehr S."/>
            <person name="Marz M."/>
            <person name="Stadler P.F."/>
            <person name="Smith J."/>
            <person name="Kraus R.H."/>
            <person name="Zhao Y."/>
            <person name="Ren L."/>
            <person name="Fei J."/>
            <person name="Morisson M."/>
            <person name="Kaiser P."/>
            <person name="Griffin D.K."/>
            <person name="Rao M."/>
            <person name="Pitel F."/>
            <person name="Wang J."/>
            <person name="Li N."/>
        </authorList>
    </citation>
    <scope>NUCLEOTIDE SEQUENCE [LARGE SCALE GENOMIC DNA]</scope>
</reference>
<feature type="compositionally biased region" description="Basic and acidic residues" evidence="1">
    <location>
        <begin position="1"/>
        <end position="11"/>
    </location>
</feature>
<evidence type="ECO:0000313" key="2">
    <source>
        <dbReference type="EMBL" id="EOB08819.1"/>
    </source>
</evidence>
<keyword evidence="3" id="KW-1185">Reference proteome</keyword>
<sequence>MGTVKYSEEKGCFSAEPDEQVRHSVPRSRLLSSEASHGSKVLLSGMGLPISFPPFPSSDPILAKSQQPCASHPAAKQHAWGSPPAITLRGTASELRGFKGEMKWQEQFKAIAVVGQKIGRLNQNLNSKNGLVCVLGYINNMFLNTSEMLDTPNPEPAFAARKSFAKPGLPGLTWSRIDTVQAVRQSRLLGGE</sequence>
<dbReference type="EMBL" id="KB742418">
    <property type="protein sequence ID" value="EOB08819.1"/>
    <property type="molecule type" value="Genomic_DNA"/>
</dbReference>
<accession>R0LSU0</accession>
<dbReference type="Proteomes" id="UP000296049">
    <property type="component" value="Unassembled WGS sequence"/>
</dbReference>
<evidence type="ECO:0000256" key="1">
    <source>
        <dbReference type="SAM" id="MobiDB-lite"/>
    </source>
</evidence>